<dbReference type="AlphaFoldDB" id="A0A5M5ZN41"/>
<sequence length="167" mass="19745">MKTYVIILSKFFPKNHRNAGKPTDFKSSFLSKRKVHIICTNYLLWEKRIKEVLRGEAILSVRQWTGKPYRSSQEEITRLTAKHGVGIQKVSFYRAEWYGDDNKYHYCYNVTLDNDKGINIYNIAFNDGLDPIDFIEWFDRDIGKQELDGDGRVHKELAVIHCTKFRY</sequence>
<organism evidence="1 2">
    <name type="scientific">Phocaeicola dorei</name>
    <dbReference type="NCBI Taxonomy" id="357276"/>
    <lineage>
        <taxon>Bacteria</taxon>
        <taxon>Pseudomonadati</taxon>
        <taxon>Bacteroidota</taxon>
        <taxon>Bacteroidia</taxon>
        <taxon>Bacteroidales</taxon>
        <taxon>Bacteroidaceae</taxon>
        <taxon>Phocaeicola</taxon>
    </lineage>
</organism>
<reference evidence="1 2" key="1">
    <citation type="journal article" date="2019" name="Nat. Med.">
        <title>A library of human gut bacterial isolates paired with longitudinal multiomics data enables mechanistic microbiome research.</title>
        <authorList>
            <person name="Poyet M."/>
            <person name="Groussin M."/>
            <person name="Gibbons S.M."/>
            <person name="Avila-Pacheco J."/>
            <person name="Jiang X."/>
            <person name="Kearney S.M."/>
            <person name="Perrotta A.R."/>
            <person name="Berdy B."/>
            <person name="Zhao S."/>
            <person name="Lieberman T.D."/>
            <person name="Swanson P.K."/>
            <person name="Smith M."/>
            <person name="Roesemann S."/>
            <person name="Alexander J.E."/>
            <person name="Rich S.A."/>
            <person name="Livny J."/>
            <person name="Vlamakis H."/>
            <person name="Clish C."/>
            <person name="Bullock K."/>
            <person name="Deik A."/>
            <person name="Scott J."/>
            <person name="Pierce K.A."/>
            <person name="Xavier R.J."/>
            <person name="Alm E.J."/>
        </authorList>
    </citation>
    <scope>NUCLEOTIDE SEQUENCE [LARGE SCALE GENOMIC DNA]</scope>
    <source>
        <strain evidence="1 2">BIOML-A5</strain>
    </source>
</reference>
<protein>
    <submittedName>
        <fullName evidence="1">Uncharacterized protein</fullName>
    </submittedName>
</protein>
<evidence type="ECO:0000313" key="2">
    <source>
        <dbReference type="Proteomes" id="UP000347681"/>
    </source>
</evidence>
<evidence type="ECO:0000313" key="1">
    <source>
        <dbReference type="EMBL" id="KAA5378847.1"/>
    </source>
</evidence>
<dbReference type="EMBL" id="VVZB01000034">
    <property type="protein sequence ID" value="KAA5378847.1"/>
    <property type="molecule type" value="Genomic_DNA"/>
</dbReference>
<comment type="caution">
    <text evidence="1">The sequence shown here is derived from an EMBL/GenBank/DDBJ whole genome shotgun (WGS) entry which is preliminary data.</text>
</comment>
<gene>
    <name evidence="1" type="ORF">F2Y61_22700</name>
</gene>
<name>A0A5M5ZN41_9BACT</name>
<dbReference type="RefSeq" id="WP_149941348.1">
    <property type="nucleotide sequence ID" value="NZ_VVZB01000034.1"/>
</dbReference>
<proteinExistence type="predicted"/>
<accession>A0A5M5ZN41</accession>
<dbReference type="Proteomes" id="UP000347681">
    <property type="component" value="Unassembled WGS sequence"/>
</dbReference>